<dbReference type="Gene3D" id="1.25.50.20">
    <property type="match status" value="1"/>
</dbReference>
<protein>
    <recommendedName>
        <fullName evidence="19">Aminopeptidase</fullName>
    </recommendedName>
</protein>
<sequence length="658" mass="76410">VSERLDKDGKWKVTTFNTSVKMSTYVTAFAICDYGYVNTTYNGIEIRVWADKASISKGEADYALNITGPILAYFEEYYNLSYPLPKLDIMALPDYGSTAMENWGLLMFKQDSLLYHPKMKLIERSSISAIVAHELAHQWFGNLVTMRWWNDLWLNEGFASYFENLNIAVEDTVEKLKLQYPLHLQYNVFHSETNSPSQSLTMKKEDIKTFDKIMGMFSDTTYYKGAAIIHMVSNFMTEELFAKGIRSYLKTFSYSNAVTDDIWDHLQMAIDSQDAIKLPASIKSIMDPWTMQKGVPVIRVNTLRGIITQEPYAKSAENRISTFSWFIPISWIKNGSVQPLFWLERKRKIFSKIKRTTDEEWILLNINISCLCRIIYDDSNWHQLILQLNKDPAVIPVANRVHIINDAFELERDGYIDIKIALSATTYLAEEKHSKVWSTALVHFMKLQSVLKTTYTYGLYKKYIASKIVPFYHYQMKLINEDFNNIQIGTISIISAVLETMCLLDLKDFVDRATSLYSQLMNNPANNTIPNYIRNVIYCEAIKAGTDKEWNFAWTLYLNHTSMEEDDDLLIAMSCSREPWILNRYLYYTLDDSMISPEHSFVVYRSVAQNLIGWPLVWNFIRANLNVIETNSTYYFGLTSLFYILSEGLLTDFEFQEV</sequence>
<dbReference type="OMA" id="RHFQMAV"/>
<evidence type="ECO:0000313" key="18">
    <source>
        <dbReference type="Proteomes" id="UP000288216"/>
    </source>
</evidence>
<accession>A0A401NS27</accession>
<dbReference type="STRING" id="75743.A0A401NS27"/>
<dbReference type="Gene3D" id="2.60.40.1910">
    <property type="match status" value="1"/>
</dbReference>
<evidence type="ECO:0000256" key="13">
    <source>
        <dbReference type="PIRSR" id="PIRSR634016-3"/>
    </source>
</evidence>
<evidence type="ECO:0000256" key="11">
    <source>
        <dbReference type="ARBA" id="ARBA00023180"/>
    </source>
</evidence>
<dbReference type="InterPro" id="IPR014782">
    <property type="entry name" value="Peptidase_M1_dom"/>
</dbReference>
<feature type="binding site" evidence="13">
    <location>
        <position position="156"/>
    </location>
    <ligand>
        <name>Zn(2+)</name>
        <dbReference type="ChEBI" id="CHEBI:29105"/>
        <note>catalytic</note>
    </ligand>
</feature>
<dbReference type="GO" id="GO:0042277">
    <property type="term" value="F:peptide binding"/>
    <property type="evidence" value="ECO:0007669"/>
    <property type="project" value="TreeGrafter"/>
</dbReference>
<evidence type="ECO:0000256" key="2">
    <source>
        <dbReference type="ARBA" id="ARBA00010136"/>
    </source>
</evidence>
<dbReference type="PANTHER" id="PTHR11533">
    <property type="entry name" value="PROTEASE M1 ZINC METALLOPROTEASE"/>
    <property type="match status" value="1"/>
</dbReference>
<feature type="site" description="Transition state stabilizer" evidence="14">
    <location>
        <position position="222"/>
    </location>
</feature>
<evidence type="ECO:0000256" key="9">
    <source>
        <dbReference type="ARBA" id="ARBA00023049"/>
    </source>
</evidence>
<dbReference type="Pfam" id="PF01433">
    <property type="entry name" value="Peptidase_M1"/>
    <property type="match status" value="1"/>
</dbReference>
<comment type="subcellular location">
    <subcellularLocation>
        <location evidence="1">Membrane</location>
        <topology evidence="1">Single-pass type II membrane protein</topology>
    </subcellularLocation>
</comment>
<keyword evidence="18" id="KW-1185">Reference proteome</keyword>
<gene>
    <name evidence="17" type="ORF">scyTo_0009703</name>
</gene>
<feature type="binding site" evidence="13">
    <location>
        <position position="137"/>
    </location>
    <ligand>
        <name>Zn(2+)</name>
        <dbReference type="ChEBI" id="CHEBI:29105"/>
        <note>catalytic</note>
    </ligand>
</feature>
<evidence type="ECO:0008006" key="19">
    <source>
        <dbReference type="Google" id="ProtNLM"/>
    </source>
</evidence>
<dbReference type="InterPro" id="IPR042097">
    <property type="entry name" value="Aminopeptidase_N-like_N_sf"/>
</dbReference>
<keyword evidence="9" id="KW-0482">Metalloprotease</keyword>
<feature type="domain" description="ERAP1-like C-terminal" evidence="16">
    <location>
        <begin position="361"/>
        <end position="657"/>
    </location>
</feature>
<comment type="cofactor">
    <cofactor evidence="13">
        <name>Zn(2+)</name>
        <dbReference type="ChEBI" id="CHEBI:29105"/>
    </cofactor>
    <text evidence="13">Binds 1 zinc ion per subunit.</text>
</comment>
<dbReference type="FunFam" id="1.10.390.10:FF:000016">
    <property type="entry name" value="Glutamyl aminopeptidase"/>
    <property type="match status" value="1"/>
</dbReference>
<feature type="domain" description="Peptidase M1 membrane alanine aminopeptidase" evidence="15">
    <location>
        <begin position="62"/>
        <end position="289"/>
    </location>
</feature>
<evidence type="ECO:0000256" key="3">
    <source>
        <dbReference type="ARBA" id="ARBA00022670"/>
    </source>
</evidence>
<dbReference type="GO" id="GO:0006508">
    <property type="term" value="P:proteolysis"/>
    <property type="evidence" value="ECO:0007669"/>
    <property type="project" value="UniProtKB-KW"/>
</dbReference>
<evidence type="ECO:0000256" key="8">
    <source>
        <dbReference type="ARBA" id="ARBA00022989"/>
    </source>
</evidence>
<dbReference type="PANTHER" id="PTHR11533:SF31">
    <property type="entry name" value="AMINOPEPTIDASE Q"/>
    <property type="match status" value="1"/>
</dbReference>
<evidence type="ECO:0000256" key="6">
    <source>
        <dbReference type="ARBA" id="ARBA00022801"/>
    </source>
</evidence>
<evidence type="ECO:0000259" key="15">
    <source>
        <dbReference type="Pfam" id="PF01433"/>
    </source>
</evidence>
<reference evidence="17 18" key="1">
    <citation type="journal article" date="2018" name="Nat. Ecol. Evol.">
        <title>Shark genomes provide insights into elasmobranch evolution and the origin of vertebrates.</title>
        <authorList>
            <person name="Hara Y"/>
            <person name="Yamaguchi K"/>
            <person name="Onimaru K"/>
            <person name="Kadota M"/>
            <person name="Koyanagi M"/>
            <person name="Keeley SD"/>
            <person name="Tatsumi K"/>
            <person name="Tanaka K"/>
            <person name="Motone F"/>
            <person name="Kageyama Y"/>
            <person name="Nozu R"/>
            <person name="Adachi N"/>
            <person name="Nishimura O"/>
            <person name="Nakagawa R"/>
            <person name="Tanegashima C"/>
            <person name="Kiyatake I"/>
            <person name="Matsumoto R"/>
            <person name="Murakumo K"/>
            <person name="Nishida K"/>
            <person name="Terakita A"/>
            <person name="Kuratani S"/>
            <person name="Sato K"/>
            <person name="Hyodo S Kuraku.S."/>
        </authorList>
    </citation>
    <scope>NUCLEOTIDE SEQUENCE [LARGE SCALE GENOMIC DNA]</scope>
</reference>
<evidence type="ECO:0000256" key="4">
    <source>
        <dbReference type="ARBA" id="ARBA00022692"/>
    </source>
</evidence>
<dbReference type="Gene3D" id="2.60.40.1730">
    <property type="entry name" value="tricorn interacting facor f3 domain"/>
    <property type="match status" value="1"/>
</dbReference>
<comment type="caution">
    <text evidence="17">The sequence shown here is derived from an EMBL/GenBank/DDBJ whole genome shotgun (WGS) entry which is preliminary data.</text>
</comment>
<keyword evidence="10" id="KW-0472">Membrane</keyword>
<evidence type="ECO:0000256" key="5">
    <source>
        <dbReference type="ARBA" id="ARBA00022723"/>
    </source>
</evidence>
<feature type="active site" description="Proton acceptor" evidence="12">
    <location>
        <position position="134"/>
    </location>
</feature>
<dbReference type="GO" id="GO:0005615">
    <property type="term" value="C:extracellular space"/>
    <property type="evidence" value="ECO:0007669"/>
    <property type="project" value="TreeGrafter"/>
</dbReference>
<keyword evidence="6" id="KW-0378">Hydrolase</keyword>
<dbReference type="InterPro" id="IPR050344">
    <property type="entry name" value="Peptidase_M1_aminopeptidases"/>
</dbReference>
<name>A0A401NS27_SCYTO</name>
<dbReference type="EMBL" id="BFAA01004037">
    <property type="protein sequence ID" value="GCB63701.1"/>
    <property type="molecule type" value="Genomic_DNA"/>
</dbReference>
<evidence type="ECO:0000259" key="16">
    <source>
        <dbReference type="Pfam" id="PF11838"/>
    </source>
</evidence>
<dbReference type="GO" id="GO:0016020">
    <property type="term" value="C:membrane"/>
    <property type="evidence" value="ECO:0007669"/>
    <property type="project" value="UniProtKB-SubCell"/>
</dbReference>
<evidence type="ECO:0000256" key="10">
    <source>
        <dbReference type="ARBA" id="ARBA00023136"/>
    </source>
</evidence>
<proteinExistence type="inferred from homology"/>
<dbReference type="CDD" id="cd09601">
    <property type="entry name" value="M1_APN-Q_like"/>
    <property type="match status" value="1"/>
</dbReference>
<dbReference type="PRINTS" id="PR00756">
    <property type="entry name" value="ALADIPTASE"/>
</dbReference>
<keyword evidence="11" id="KW-0325">Glycoprotein</keyword>
<dbReference type="GO" id="GO:0043171">
    <property type="term" value="P:peptide catabolic process"/>
    <property type="evidence" value="ECO:0007669"/>
    <property type="project" value="TreeGrafter"/>
</dbReference>
<feature type="non-terminal residue" evidence="17">
    <location>
        <position position="1"/>
    </location>
</feature>
<keyword evidence="4" id="KW-0812">Transmembrane</keyword>
<feature type="binding site" evidence="13">
    <location>
        <position position="133"/>
    </location>
    <ligand>
        <name>Zn(2+)</name>
        <dbReference type="ChEBI" id="CHEBI:29105"/>
        <note>catalytic</note>
    </ligand>
</feature>
<evidence type="ECO:0000256" key="12">
    <source>
        <dbReference type="PIRSR" id="PIRSR634016-1"/>
    </source>
</evidence>
<dbReference type="InterPro" id="IPR034016">
    <property type="entry name" value="M1_APN-typ"/>
</dbReference>
<dbReference type="Gene3D" id="1.10.390.10">
    <property type="entry name" value="Neutral Protease Domain 2"/>
    <property type="match status" value="1"/>
</dbReference>
<keyword evidence="3" id="KW-0645">Protease</keyword>
<dbReference type="InterPro" id="IPR001930">
    <property type="entry name" value="Peptidase_M1"/>
</dbReference>
<dbReference type="InterPro" id="IPR027268">
    <property type="entry name" value="Peptidase_M4/M1_CTD_sf"/>
</dbReference>
<dbReference type="OrthoDB" id="510539at2759"/>
<organism evidence="17 18">
    <name type="scientific">Scyliorhinus torazame</name>
    <name type="common">Cloudy catshark</name>
    <name type="synonym">Catulus torazame</name>
    <dbReference type="NCBI Taxonomy" id="75743"/>
    <lineage>
        <taxon>Eukaryota</taxon>
        <taxon>Metazoa</taxon>
        <taxon>Chordata</taxon>
        <taxon>Craniata</taxon>
        <taxon>Vertebrata</taxon>
        <taxon>Chondrichthyes</taxon>
        <taxon>Elasmobranchii</taxon>
        <taxon>Galeomorphii</taxon>
        <taxon>Galeoidea</taxon>
        <taxon>Carcharhiniformes</taxon>
        <taxon>Scyliorhinidae</taxon>
        <taxon>Scyliorhinus</taxon>
    </lineage>
</organism>
<dbReference type="AlphaFoldDB" id="A0A401NS27"/>
<dbReference type="Pfam" id="PF11838">
    <property type="entry name" value="ERAP1_C"/>
    <property type="match status" value="1"/>
</dbReference>
<dbReference type="GO" id="GO:0005737">
    <property type="term" value="C:cytoplasm"/>
    <property type="evidence" value="ECO:0007669"/>
    <property type="project" value="TreeGrafter"/>
</dbReference>
<keyword evidence="8" id="KW-1133">Transmembrane helix</keyword>
<evidence type="ECO:0000256" key="1">
    <source>
        <dbReference type="ARBA" id="ARBA00004606"/>
    </source>
</evidence>
<keyword evidence="7 13" id="KW-0862">Zinc</keyword>
<dbReference type="GO" id="GO:0008270">
    <property type="term" value="F:zinc ion binding"/>
    <property type="evidence" value="ECO:0007669"/>
    <property type="project" value="InterPro"/>
</dbReference>
<dbReference type="Proteomes" id="UP000288216">
    <property type="component" value="Unassembled WGS sequence"/>
</dbReference>
<dbReference type="SUPFAM" id="SSF55486">
    <property type="entry name" value="Metalloproteases ('zincins'), catalytic domain"/>
    <property type="match status" value="1"/>
</dbReference>
<keyword evidence="5 13" id="KW-0479">Metal-binding</keyword>
<dbReference type="GO" id="GO:0070006">
    <property type="term" value="F:metalloaminopeptidase activity"/>
    <property type="evidence" value="ECO:0007669"/>
    <property type="project" value="TreeGrafter"/>
</dbReference>
<comment type="similarity">
    <text evidence="2">Belongs to the peptidase M1 family.</text>
</comment>
<evidence type="ECO:0000313" key="17">
    <source>
        <dbReference type="EMBL" id="GCB63701.1"/>
    </source>
</evidence>
<evidence type="ECO:0000256" key="7">
    <source>
        <dbReference type="ARBA" id="ARBA00022833"/>
    </source>
</evidence>
<evidence type="ECO:0000256" key="14">
    <source>
        <dbReference type="PIRSR" id="PIRSR634016-4"/>
    </source>
</evidence>
<dbReference type="InterPro" id="IPR024571">
    <property type="entry name" value="ERAP1-like_C_dom"/>
</dbReference>